<reference evidence="1 2" key="1">
    <citation type="submission" date="2016-03" db="EMBL/GenBank/DDBJ databases">
        <authorList>
            <person name="Ploux O."/>
        </authorList>
    </citation>
    <scope>NUCLEOTIDE SEQUENCE [LARGE SCALE GENOMIC DNA]</scope>
    <source>
        <strain evidence="1 2">UAMH 11012</strain>
    </source>
</reference>
<accession>A0A1L7WBR4</accession>
<gene>
    <name evidence="1" type="ORF">PAC_00095</name>
</gene>
<dbReference type="InterPro" id="IPR043519">
    <property type="entry name" value="NT_sf"/>
</dbReference>
<dbReference type="PANTHER" id="PTHR34822:SF1">
    <property type="entry name" value="GRPB FAMILY PROTEIN"/>
    <property type="match status" value="1"/>
</dbReference>
<dbReference type="Proteomes" id="UP000184330">
    <property type="component" value="Unassembled WGS sequence"/>
</dbReference>
<dbReference type="AlphaFoldDB" id="A0A1L7WBR4"/>
<keyword evidence="2" id="KW-1185">Reference proteome</keyword>
<organism evidence="1 2">
    <name type="scientific">Phialocephala subalpina</name>
    <dbReference type="NCBI Taxonomy" id="576137"/>
    <lineage>
        <taxon>Eukaryota</taxon>
        <taxon>Fungi</taxon>
        <taxon>Dikarya</taxon>
        <taxon>Ascomycota</taxon>
        <taxon>Pezizomycotina</taxon>
        <taxon>Leotiomycetes</taxon>
        <taxon>Helotiales</taxon>
        <taxon>Mollisiaceae</taxon>
        <taxon>Phialocephala</taxon>
        <taxon>Phialocephala fortinii species complex</taxon>
    </lineage>
</organism>
<dbReference type="Gene3D" id="3.30.460.10">
    <property type="entry name" value="Beta Polymerase, domain 2"/>
    <property type="match status" value="1"/>
</dbReference>
<proteinExistence type="predicted"/>
<dbReference type="OrthoDB" id="630895at2759"/>
<evidence type="ECO:0000313" key="1">
    <source>
        <dbReference type="EMBL" id="CZR50223.1"/>
    </source>
</evidence>
<evidence type="ECO:0008006" key="3">
    <source>
        <dbReference type="Google" id="ProtNLM"/>
    </source>
</evidence>
<dbReference type="EMBL" id="FJOG01000001">
    <property type="protein sequence ID" value="CZR50223.1"/>
    <property type="molecule type" value="Genomic_DNA"/>
</dbReference>
<dbReference type="InterPro" id="IPR007344">
    <property type="entry name" value="GrpB/CoaE"/>
</dbReference>
<dbReference type="PANTHER" id="PTHR34822">
    <property type="entry name" value="GRPB DOMAIN PROTEIN (AFU_ORTHOLOGUE AFUA_1G01530)"/>
    <property type="match status" value="1"/>
</dbReference>
<sequence>MYRDWYTAPLIELEEHNPAWAGEFLIAKTSLENLLQGLPIISIEHVGSTSIPDLVSKPILDIDIVINKDDFVPILDKMREGGYTYIGECGMPGRHSFFQPNSDKTDGEPMGSWDDEVIGADGVKKLVRIYERRRNTYVCIEGSLSLRNHRDLKRILMEDAELKKEYGDRKKELVDDHQLRATDDDRLAYNVGKNEVVAKILKKAGWTDKELNIVCKGRGGFYGR</sequence>
<protein>
    <recommendedName>
        <fullName evidence="3">GrpB domain protein</fullName>
    </recommendedName>
</protein>
<evidence type="ECO:0000313" key="2">
    <source>
        <dbReference type="Proteomes" id="UP000184330"/>
    </source>
</evidence>
<dbReference type="Pfam" id="PF04229">
    <property type="entry name" value="GrpB"/>
    <property type="match status" value="1"/>
</dbReference>
<name>A0A1L7WBR4_9HELO</name>
<dbReference type="SUPFAM" id="SSF81301">
    <property type="entry name" value="Nucleotidyltransferase"/>
    <property type="match status" value="1"/>
</dbReference>